<dbReference type="GO" id="GO:0003755">
    <property type="term" value="F:peptidyl-prolyl cis-trans isomerase activity"/>
    <property type="evidence" value="ECO:0007669"/>
    <property type="project" value="InterPro"/>
</dbReference>
<dbReference type="OrthoDB" id="6316289at2"/>
<dbReference type="PROSITE" id="PS51257">
    <property type="entry name" value="PROKAR_LIPOPROTEIN"/>
    <property type="match status" value="1"/>
</dbReference>
<feature type="domain" description="PpiC" evidence="2">
    <location>
        <begin position="121"/>
        <end position="246"/>
    </location>
</feature>
<reference evidence="3 4" key="1">
    <citation type="journal article" date="2012" name="J. Bacteriol.">
        <title>Genome sequence of an alkane-degrading bacterium, Alcanivorax pacificus type strain W11-5, isolated from deep sea sediment.</title>
        <authorList>
            <person name="Lai Q."/>
            <person name="Shao Z."/>
        </authorList>
    </citation>
    <scope>NUCLEOTIDE SEQUENCE [LARGE SCALE GENOMIC DNA]</scope>
    <source>
        <strain evidence="3 4">W11-5</strain>
    </source>
</reference>
<dbReference type="AlphaFoldDB" id="A0A0B4XQY1"/>
<accession>A0A0B4XQY1</accession>
<name>A0A0B4XQY1_9GAMM</name>
<dbReference type="KEGG" id="apac:S7S_11150"/>
<dbReference type="Gene3D" id="1.10.4030.10">
    <property type="entry name" value="Porin chaperone SurA, peptide-binding domain"/>
    <property type="match status" value="1"/>
</dbReference>
<dbReference type="InterPro" id="IPR027304">
    <property type="entry name" value="Trigger_fact/SurA_dom_sf"/>
</dbReference>
<evidence type="ECO:0000256" key="1">
    <source>
        <dbReference type="SAM" id="SignalP"/>
    </source>
</evidence>
<evidence type="ECO:0000313" key="3">
    <source>
        <dbReference type="EMBL" id="AJD48642.1"/>
    </source>
</evidence>
<dbReference type="STRING" id="391936.S7S_11150"/>
<dbReference type="InterPro" id="IPR046357">
    <property type="entry name" value="PPIase_dom_sf"/>
</dbReference>
<dbReference type="Gene3D" id="3.10.50.40">
    <property type="match status" value="1"/>
</dbReference>
<dbReference type="Proteomes" id="UP000006764">
    <property type="component" value="Chromosome"/>
</dbReference>
<organism evidence="3 4">
    <name type="scientific">Isoalcanivorax pacificus W11-5</name>
    <dbReference type="NCBI Taxonomy" id="391936"/>
    <lineage>
        <taxon>Bacteria</taxon>
        <taxon>Pseudomonadati</taxon>
        <taxon>Pseudomonadota</taxon>
        <taxon>Gammaproteobacteria</taxon>
        <taxon>Oceanospirillales</taxon>
        <taxon>Alcanivoracaceae</taxon>
        <taxon>Isoalcanivorax</taxon>
    </lineage>
</organism>
<sequence>MSCILRALACVTGVLLVVGCSESAPEHQVLVTVNGVPVYDYELALARERTLGEQGMLLADASTDRKVLESLVAGRAMALLAEQGMSEQERTALAHQVAAWREEQLVKRYLSEHVVPVPVPQHRVNEYYQRHPELFGGGTRYRYEQLSVATGQDTALRDKAVRWLGQAVGENDWQALTDAGRTAGLPVNFRQGTAAESLGSETLRARLKAMQPGEVSAVSLEAGEASLLKLVAVETVPPRPLSDVSDDIRLRLAPMQLRQGIREVMDQATAQADIQYLREE</sequence>
<dbReference type="RefSeq" id="WP_041025985.1">
    <property type="nucleotide sequence ID" value="NZ_CP004387.1"/>
</dbReference>
<feature type="signal peptide" evidence="1">
    <location>
        <begin position="1"/>
        <end position="23"/>
    </location>
</feature>
<proteinExistence type="predicted"/>
<evidence type="ECO:0000259" key="2">
    <source>
        <dbReference type="Pfam" id="PF13145"/>
    </source>
</evidence>
<dbReference type="Pfam" id="PF13145">
    <property type="entry name" value="Rotamase_2"/>
    <property type="match status" value="1"/>
</dbReference>
<keyword evidence="1" id="KW-0732">Signal</keyword>
<dbReference type="HOGENOM" id="CLU_962743_0_0_6"/>
<dbReference type="SUPFAM" id="SSF109998">
    <property type="entry name" value="Triger factor/SurA peptide-binding domain-like"/>
    <property type="match status" value="1"/>
</dbReference>
<evidence type="ECO:0000313" key="4">
    <source>
        <dbReference type="Proteomes" id="UP000006764"/>
    </source>
</evidence>
<gene>
    <name evidence="3" type="ORF">S7S_11150</name>
</gene>
<dbReference type="InterPro" id="IPR000297">
    <property type="entry name" value="PPIase_PpiC"/>
</dbReference>
<dbReference type="EMBL" id="CP004387">
    <property type="protein sequence ID" value="AJD48642.1"/>
    <property type="molecule type" value="Genomic_DNA"/>
</dbReference>
<keyword evidence="4" id="KW-1185">Reference proteome</keyword>
<protein>
    <recommendedName>
        <fullName evidence="2">PpiC domain-containing protein</fullName>
    </recommendedName>
</protein>
<feature type="chain" id="PRO_5002097397" description="PpiC domain-containing protein" evidence="1">
    <location>
        <begin position="24"/>
        <end position="280"/>
    </location>
</feature>